<protein>
    <recommendedName>
        <fullName evidence="6">Sugar ABC transporter substrate-binding protein</fullName>
    </recommendedName>
</protein>
<dbReference type="Pfam" id="PF01547">
    <property type="entry name" value="SBP_bac_1"/>
    <property type="match status" value="1"/>
</dbReference>
<dbReference type="PANTHER" id="PTHR43649">
    <property type="entry name" value="ARABINOSE-BINDING PROTEIN-RELATED"/>
    <property type="match status" value="1"/>
</dbReference>
<dbReference type="EMBL" id="BLPF01000001">
    <property type="protein sequence ID" value="GFJ78231.1"/>
    <property type="molecule type" value="Genomic_DNA"/>
</dbReference>
<dbReference type="PANTHER" id="PTHR43649:SF34">
    <property type="entry name" value="ABC TRANSPORTER PERIPLASMIC-BINDING PROTEIN YCJN-RELATED"/>
    <property type="match status" value="1"/>
</dbReference>
<dbReference type="AlphaFoldDB" id="A0A6V8K729"/>
<dbReference type="SUPFAM" id="SSF53850">
    <property type="entry name" value="Periplasmic binding protein-like II"/>
    <property type="match status" value="1"/>
</dbReference>
<reference evidence="4 5" key="1">
    <citation type="submission" date="2020-03" db="EMBL/GenBank/DDBJ databases">
        <title>Whole genome shotgun sequence of Phytohabitans houttuyneae NBRC 108639.</title>
        <authorList>
            <person name="Komaki H."/>
            <person name="Tamura T."/>
        </authorList>
    </citation>
    <scope>NUCLEOTIDE SEQUENCE [LARGE SCALE GENOMIC DNA]</scope>
    <source>
        <strain evidence="4 5">NBRC 108639</strain>
    </source>
</reference>
<sequence length="436" mass="46563">MLIDDVALVIVEAHMRTRLAVAAAAAAITALVAGCTTSGGSDEPAQEADGPATLTFWNTGSDEHAAALQAVADIYKQSHPDVTIKVQALSWDDGHAKVLTAATSKTGPDIISGGMSWGIEFGELGGMLDLNTYDIGTIKQQTRPEVLKAITSSSGAVYGASFDNAFYLLFYRPDLLQKAGLSGPPKTWEELTAAVTKLKASGVKTPLVENWNTFEWLPWFNWLKQAGGSLYADDCSKATIDTDQAALATATWADQFRKYGVPKAATDSAAGMANGEIAMAIDGSWVANAIDTAHPQLKGKWQVAALPTGPAGAGTFVGGRIIGVMSYTKYPKAAAEFIKWTYTDEAIQLLQKEVYNRAGELWLSPRSDQLDTLNTTDNIKQTLATTMETISGPPHCKGWEVSQAEVTKKLQSVVNDNVDPKKALSEAATIMNNNLK</sequence>
<keyword evidence="5" id="KW-1185">Reference proteome</keyword>
<keyword evidence="2" id="KW-0813">Transport</keyword>
<evidence type="ECO:0000313" key="4">
    <source>
        <dbReference type="EMBL" id="GFJ78231.1"/>
    </source>
</evidence>
<dbReference type="Proteomes" id="UP000482800">
    <property type="component" value="Unassembled WGS sequence"/>
</dbReference>
<keyword evidence="3" id="KW-0732">Signal</keyword>
<organism evidence="4 5">
    <name type="scientific">Phytohabitans houttuyneae</name>
    <dbReference type="NCBI Taxonomy" id="1076126"/>
    <lineage>
        <taxon>Bacteria</taxon>
        <taxon>Bacillati</taxon>
        <taxon>Actinomycetota</taxon>
        <taxon>Actinomycetes</taxon>
        <taxon>Micromonosporales</taxon>
        <taxon>Micromonosporaceae</taxon>
    </lineage>
</organism>
<gene>
    <name evidence="4" type="ORF">Phou_024110</name>
</gene>
<evidence type="ECO:0008006" key="6">
    <source>
        <dbReference type="Google" id="ProtNLM"/>
    </source>
</evidence>
<evidence type="ECO:0000256" key="1">
    <source>
        <dbReference type="ARBA" id="ARBA00008520"/>
    </source>
</evidence>
<evidence type="ECO:0000313" key="5">
    <source>
        <dbReference type="Proteomes" id="UP000482800"/>
    </source>
</evidence>
<comment type="caution">
    <text evidence="4">The sequence shown here is derived from an EMBL/GenBank/DDBJ whole genome shotgun (WGS) entry which is preliminary data.</text>
</comment>
<evidence type="ECO:0000256" key="2">
    <source>
        <dbReference type="ARBA" id="ARBA00022448"/>
    </source>
</evidence>
<proteinExistence type="inferred from homology"/>
<name>A0A6V8K729_9ACTN</name>
<dbReference type="InterPro" id="IPR050490">
    <property type="entry name" value="Bact_solute-bd_prot1"/>
</dbReference>
<accession>A0A6V8K729</accession>
<comment type="similarity">
    <text evidence="1">Belongs to the bacterial solute-binding protein 1 family.</text>
</comment>
<dbReference type="InterPro" id="IPR006059">
    <property type="entry name" value="SBP"/>
</dbReference>
<dbReference type="Gene3D" id="3.40.190.10">
    <property type="entry name" value="Periplasmic binding protein-like II"/>
    <property type="match status" value="1"/>
</dbReference>
<reference evidence="4 5" key="2">
    <citation type="submission" date="2020-03" db="EMBL/GenBank/DDBJ databases">
        <authorList>
            <person name="Ichikawa N."/>
            <person name="Kimura A."/>
            <person name="Kitahashi Y."/>
            <person name="Uohara A."/>
        </authorList>
    </citation>
    <scope>NUCLEOTIDE SEQUENCE [LARGE SCALE GENOMIC DNA]</scope>
    <source>
        <strain evidence="4 5">NBRC 108639</strain>
    </source>
</reference>
<evidence type="ECO:0000256" key="3">
    <source>
        <dbReference type="ARBA" id="ARBA00022729"/>
    </source>
</evidence>